<accession>A0A098AQ11</accession>
<reference evidence="1" key="2">
    <citation type="submission" date="2014-10" db="EMBL/GenBank/DDBJ databases">
        <title>Contrasting mechanisms driving short-term and long-term diversification of pneumococci.</title>
        <authorList>
            <person name="Croucher N.J."/>
            <person name="Coupland P.C."/>
            <person name="Stevenson A.E."/>
            <person name="Callendrello A."/>
            <person name="Bentley S.D."/>
            <person name="Hanage W.P."/>
        </authorList>
    </citation>
    <scope>NUCLEOTIDE SEQUENCE</scope>
    <source>
        <strain evidence="1">TEF7S</strain>
    </source>
</reference>
<dbReference type="EMBL" id="LK020710">
    <property type="protein sequence ID" value="CDQ47615.1"/>
    <property type="molecule type" value="Genomic_DNA"/>
</dbReference>
<evidence type="ECO:0000313" key="5">
    <source>
        <dbReference type="Proteomes" id="UP000490982"/>
    </source>
</evidence>
<gene>
    <name evidence="2" type="ORF">GM537_01900</name>
    <name evidence="3" type="ORF">SAMEA2783718_00885</name>
</gene>
<evidence type="ECO:0000313" key="1">
    <source>
        <dbReference type="EMBL" id="CDQ47615.1"/>
    </source>
</evidence>
<name>A0A098AQ11_STREE</name>
<proteinExistence type="predicted"/>
<evidence type="ECO:0000313" key="4">
    <source>
        <dbReference type="Proteomes" id="UP000310822"/>
    </source>
</evidence>
<organism evidence="1">
    <name type="scientific">Streptococcus pneumoniae</name>
    <dbReference type="NCBI Taxonomy" id="1313"/>
    <lineage>
        <taxon>Bacteria</taxon>
        <taxon>Bacillati</taxon>
        <taxon>Bacillota</taxon>
        <taxon>Bacilli</taxon>
        <taxon>Lactobacillales</taxon>
        <taxon>Streptococcaceae</taxon>
        <taxon>Streptococcus</taxon>
    </lineage>
</organism>
<evidence type="ECO:0000313" key="2">
    <source>
        <dbReference type="EMBL" id="MTW23658.1"/>
    </source>
</evidence>
<reference evidence="3 4" key="3">
    <citation type="submission" date="2019-04" db="EMBL/GenBank/DDBJ databases">
        <authorList>
            <consortium name="Pathogen Informatics"/>
        </authorList>
    </citation>
    <scope>NUCLEOTIDE SEQUENCE [LARGE SCALE GENOMIC DNA]</scope>
    <source>
        <strain evidence="3 4">GPSC54</strain>
    </source>
</reference>
<dbReference type="AlphaFoldDB" id="A0A098AQ11"/>
<dbReference type="Proteomes" id="UP000490982">
    <property type="component" value="Unassembled WGS sequence"/>
</dbReference>
<dbReference type="RefSeq" id="WP_000379389.1">
    <property type="nucleotide sequence ID" value="NZ_CDQA01000033.1"/>
</dbReference>
<dbReference type="EMBL" id="CAASIK010000004">
    <property type="protein sequence ID" value="VNB46840.1"/>
    <property type="molecule type" value="Genomic_DNA"/>
</dbReference>
<reference evidence="1" key="1">
    <citation type="submission" date="2014-04" db="EMBL/GenBank/DDBJ databases">
        <authorList>
            <person name="Croucher N."/>
        </authorList>
    </citation>
    <scope>NUCLEOTIDE SEQUENCE</scope>
    <source>
        <strain evidence="1">TEF7S</strain>
    </source>
</reference>
<evidence type="ECO:0000313" key="3">
    <source>
        <dbReference type="EMBL" id="VNB46840.1"/>
    </source>
</evidence>
<dbReference type="Proteomes" id="UP000310822">
    <property type="component" value="Unassembled WGS sequence"/>
</dbReference>
<protein>
    <submittedName>
        <fullName evidence="1">Uncharacterized protein</fullName>
    </submittedName>
</protein>
<reference evidence="2 5" key="4">
    <citation type="submission" date="2019-11" db="EMBL/GenBank/DDBJ databases">
        <title>Growth characteristics of pneumococcus vary with the chemical composition of the capsule and with environmental conditions.</title>
        <authorList>
            <person name="Tothpal A."/>
            <person name="Desobry K."/>
            <person name="Joshi S."/>
            <person name="Wyllie A.L."/>
            <person name="Weinberger D.M."/>
        </authorList>
    </citation>
    <scope>NUCLEOTIDE SEQUENCE [LARGE SCALE GENOMIC DNA]</scope>
    <source>
        <strain evidence="5">pnumococcus23A</strain>
        <strain evidence="2">Pnumococcus23A</strain>
    </source>
</reference>
<dbReference type="EMBL" id="WNHS01000005">
    <property type="protein sequence ID" value="MTW23658.1"/>
    <property type="molecule type" value="Genomic_DNA"/>
</dbReference>
<sequence length="278" mass="33044">MDTGIRFFHLLMRLCANRMRNIIKNKEDEDSNYSFSTSNGTSSQIYNFIKFEYDIKSNSFPIDKNKPLKYGIRPAHLYKFCEEFNIEPPNLVWGSIEEIKENGFMFFFMILLDYGILDKNRSNSVIEILEDKLNIFGVYSLLNTFRDNEKIINEIVSIGNLGIFSNIDSLIITEIKLCLEYLYKEVEEPFIKELYNYLCKIESGKFFSKFPKHFYKNFQTTIIDILNTFNIETKFHLNINKVIESNKELFCNDLQVTRYEREKIIQFLLAYDSNLFQK</sequence>